<dbReference type="RefSeq" id="WP_317139488.1">
    <property type="nucleotide sequence ID" value="NZ_CP118157.1"/>
</dbReference>
<dbReference type="Gene3D" id="1.10.3720.10">
    <property type="entry name" value="MetI-like"/>
    <property type="match status" value="1"/>
</dbReference>
<sequence length="270" mass="27777">MMSRLLRPTTLLALAVVLLAALMALAPGLLAPGDPLAGVTADRLRAPSLAHPFGTDALGRDVYTRVVHGSFLSLAAATTAVLVGGIAGGAVGLVSGALRGRVGRMVDFVVMRFVDVLIAVPGILLALIVVATLGFGPWSIALGVGLGAAGSFARIMRAQVLRVRGEEYVEAASTLGVRPLAVLGRHILPNAMRPVLAMAALELGTAILSVSTISFLGFGAQPPSPEWGALVSDGRDYLATAWWLTVLPGAVIVCVVLAVTRLARVIGVER</sequence>
<keyword evidence="6 7" id="KW-0472">Membrane</keyword>
<dbReference type="GO" id="GO:0005886">
    <property type="term" value="C:plasma membrane"/>
    <property type="evidence" value="ECO:0007669"/>
    <property type="project" value="UniProtKB-SubCell"/>
</dbReference>
<evidence type="ECO:0000256" key="6">
    <source>
        <dbReference type="ARBA" id="ARBA00023136"/>
    </source>
</evidence>
<dbReference type="Proteomes" id="UP001305498">
    <property type="component" value="Chromosome"/>
</dbReference>
<evidence type="ECO:0000256" key="5">
    <source>
        <dbReference type="ARBA" id="ARBA00022989"/>
    </source>
</evidence>
<dbReference type="InterPro" id="IPR000515">
    <property type="entry name" value="MetI-like"/>
</dbReference>
<feature type="transmembrane region" description="Helical" evidence="7">
    <location>
        <begin position="138"/>
        <end position="156"/>
    </location>
</feature>
<dbReference type="GO" id="GO:0055085">
    <property type="term" value="P:transmembrane transport"/>
    <property type="evidence" value="ECO:0007669"/>
    <property type="project" value="InterPro"/>
</dbReference>
<evidence type="ECO:0000256" key="7">
    <source>
        <dbReference type="RuleBase" id="RU363032"/>
    </source>
</evidence>
<evidence type="ECO:0000256" key="1">
    <source>
        <dbReference type="ARBA" id="ARBA00004651"/>
    </source>
</evidence>
<evidence type="ECO:0000256" key="4">
    <source>
        <dbReference type="ARBA" id="ARBA00022692"/>
    </source>
</evidence>
<comment type="subcellular location">
    <subcellularLocation>
        <location evidence="1 7">Cell membrane</location>
        <topology evidence="1 7">Multi-pass membrane protein</topology>
    </subcellularLocation>
</comment>
<proteinExistence type="inferred from homology"/>
<dbReference type="InterPro" id="IPR050366">
    <property type="entry name" value="BP-dependent_transpt_permease"/>
</dbReference>
<dbReference type="AlphaFoldDB" id="A0AA97FK79"/>
<feature type="domain" description="ABC transmembrane type-1" evidence="8">
    <location>
        <begin position="70"/>
        <end position="263"/>
    </location>
</feature>
<keyword evidence="3" id="KW-1003">Cell membrane</keyword>
<feature type="transmembrane region" description="Helical" evidence="7">
    <location>
        <begin position="195"/>
        <end position="220"/>
    </location>
</feature>
<keyword evidence="10" id="KW-1185">Reference proteome</keyword>
<evidence type="ECO:0000256" key="2">
    <source>
        <dbReference type="ARBA" id="ARBA00022448"/>
    </source>
</evidence>
<dbReference type="SUPFAM" id="SSF161098">
    <property type="entry name" value="MetI-like"/>
    <property type="match status" value="1"/>
</dbReference>
<organism evidence="9 10">
    <name type="scientific">Microbacterium betulae</name>
    <dbReference type="NCBI Taxonomy" id="2981139"/>
    <lineage>
        <taxon>Bacteria</taxon>
        <taxon>Bacillati</taxon>
        <taxon>Actinomycetota</taxon>
        <taxon>Actinomycetes</taxon>
        <taxon>Micrococcales</taxon>
        <taxon>Microbacteriaceae</taxon>
        <taxon>Microbacterium</taxon>
    </lineage>
</organism>
<evidence type="ECO:0000313" key="10">
    <source>
        <dbReference type="Proteomes" id="UP001305498"/>
    </source>
</evidence>
<feature type="transmembrane region" description="Helical" evidence="7">
    <location>
        <begin position="110"/>
        <end position="132"/>
    </location>
</feature>
<name>A0AA97FK79_9MICO</name>
<dbReference type="KEGG" id="mbet:N8K70_16725"/>
<protein>
    <submittedName>
        <fullName evidence="9">ABC transporter permease</fullName>
    </submittedName>
</protein>
<dbReference type="PANTHER" id="PTHR43386:SF1">
    <property type="entry name" value="D,D-DIPEPTIDE TRANSPORT SYSTEM PERMEASE PROTEIN DDPC-RELATED"/>
    <property type="match status" value="1"/>
</dbReference>
<feature type="transmembrane region" description="Helical" evidence="7">
    <location>
        <begin position="71"/>
        <end position="98"/>
    </location>
</feature>
<dbReference type="Pfam" id="PF00528">
    <property type="entry name" value="BPD_transp_1"/>
    <property type="match status" value="1"/>
</dbReference>
<evidence type="ECO:0000313" key="9">
    <source>
        <dbReference type="EMBL" id="WOF23017.1"/>
    </source>
</evidence>
<evidence type="ECO:0000259" key="8">
    <source>
        <dbReference type="PROSITE" id="PS50928"/>
    </source>
</evidence>
<dbReference type="PROSITE" id="PS50928">
    <property type="entry name" value="ABC_TM1"/>
    <property type="match status" value="1"/>
</dbReference>
<evidence type="ECO:0000256" key="3">
    <source>
        <dbReference type="ARBA" id="ARBA00022475"/>
    </source>
</evidence>
<keyword evidence="4 7" id="KW-0812">Transmembrane</keyword>
<accession>A0AA97FK79</accession>
<dbReference type="InterPro" id="IPR035906">
    <property type="entry name" value="MetI-like_sf"/>
</dbReference>
<dbReference type="CDD" id="cd06261">
    <property type="entry name" value="TM_PBP2"/>
    <property type="match status" value="1"/>
</dbReference>
<comment type="similarity">
    <text evidence="7">Belongs to the binding-protein-dependent transport system permease family.</text>
</comment>
<dbReference type="EMBL" id="CP118157">
    <property type="protein sequence ID" value="WOF23017.1"/>
    <property type="molecule type" value="Genomic_DNA"/>
</dbReference>
<dbReference type="PANTHER" id="PTHR43386">
    <property type="entry name" value="OLIGOPEPTIDE TRANSPORT SYSTEM PERMEASE PROTEIN APPC"/>
    <property type="match status" value="1"/>
</dbReference>
<keyword evidence="2 7" id="KW-0813">Transport</keyword>
<keyword evidence="5 7" id="KW-1133">Transmembrane helix</keyword>
<feature type="transmembrane region" description="Helical" evidence="7">
    <location>
        <begin position="240"/>
        <end position="260"/>
    </location>
</feature>
<reference evidence="9 10" key="1">
    <citation type="submission" date="2023-02" db="EMBL/GenBank/DDBJ databases">
        <title>Microbacterium betulae sp. nov., isolated from birch wood.</title>
        <authorList>
            <person name="Pasciak M."/>
            <person name="Pawlik K.J."/>
            <person name="Martynowski D."/>
            <person name="Laczmanski L."/>
            <person name="Ciekot J."/>
            <person name="Szponar B."/>
            <person name="Wojcik-Fatla A."/>
            <person name="Mackiewicz B."/>
            <person name="Farian E."/>
            <person name="Cholewa G."/>
            <person name="Cholewa A."/>
            <person name="Dutkiewicz J."/>
        </authorList>
    </citation>
    <scope>NUCLEOTIDE SEQUENCE [LARGE SCALE GENOMIC DNA]</scope>
    <source>
        <strain evidence="9 10">AB</strain>
    </source>
</reference>
<gene>
    <name evidence="9" type="ORF">N8K70_16725</name>
</gene>